<dbReference type="RefSeq" id="WP_369148723.1">
    <property type="nucleotide sequence ID" value="NZ_CP163444.1"/>
</dbReference>
<feature type="transmembrane region" description="Helical" evidence="5">
    <location>
        <begin position="139"/>
        <end position="158"/>
    </location>
</feature>
<dbReference type="InterPro" id="IPR020846">
    <property type="entry name" value="MFS_dom"/>
</dbReference>
<feature type="transmembrane region" description="Helical" evidence="5">
    <location>
        <begin position="110"/>
        <end position="132"/>
    </location>
</feature>
<evidence type="ECO:0000256" key="5">
    <source>
        <dbReference type="SAM" id="Phobius"/>
    </source>
</evidence>
<dbReference type="PANTHER" id="PTHR42910">
    <property type="entry name" value="TRANSPORTER SCO4007-RELATED"/>
    <property type="match status" value="1"/>
</dbReference>
<feature type="transmembrane region" description="Helical" evidence="5">
    <location>
        <begin position="221"/>
        <end position="245"/>
    </location>
</feature>
<evidence type="ECO:0000259" key="6">
    <source>
        <dbReference type="PROSITE" id="PS50850"/>
    </source>
</evidence>
<evidence type="ECO:0000256" key="1">
    <source>
        <dbReference type="ARBA" id="ARBA00004651"/>
    </source>
</evidence>
<dbReference type="GO" id="GO:0005886">
    <property type="term" value="C:plasma membrane"/>
    <property type="evidence" value="ECO:0007669"/>
    <property type="project" value="UniProtKB-SubCell"/>
</dbReference>
<sequence length="419" mass="41502">MASHAPTPGAPARPVNVLLLAVAGAATVANIYFPQPLLAAVARGLDVSERTAGLIASAAQIGYALGILLLVPLADSARLRRLTSVLLALTSAALLVAAAAPDIVTLTLATLALSTTTVLPQILTPVAAVLAGPGRQGRVVGLIGLGLTLGSTLSRTVSGAVADASGNWRAAYVVAAVATGALLLVLPRRLPERLGSRGHTSYARLLAGLPRLLAVHRELRISALLGACVFAAFSVFWSVLAFHLAAPPLGYGPAAAGLFGVLTLPAALLSATAGPLADRYGASAVSAGGLACAGLGLAVAGLAPYSPAALVAGANLLVVGVSSCQVAGQARIFAIGRAVAARVNTVFMLATFGGGALGSLAGSWLYAAHGWQAALLAAGVCVAAGLVVTVAARPAAPSCVRDVTREAGGIRPRIPQGES</sequence>
<protein>
    <submittedName>
        <fullName evidence="7">MFS transporter</fullName>
    </submittedName>
</protein>
<dbReference type="InterPro" id="IPR036259">
    <property type="entry name" value="MFS_trans_sf"/>
</dbReference>
<keyword evidence="4 5" id="KW-0472">Membrane</keyword>
<dbReference type="AlphaFoldDB" id="A0AB39TA04"/>
<feature type="transmembrane region" description="Helical" evidence="5">
    <location>
        <begin position="346"/>
        <end position="367"/>
    </location>
</feature>
<proteinExistence type="predicted"/>
<name>A0AB39TA04_9ACTN</name>
<dbReference type="GO" id="GO:0022857">
    <property type="term" value="F:transmembrane transporter activity"/>
    <property type="evidence" value="ECO:0007669"/>
    <property type="project" value="InterPro"/>
</dbReference>
<feature type="transmembrane region" description="Helical" evidence="5">
    <location>
        <begin position="170"/>
        <end position="187"/>
    </location>
</feature>
<comment type="subcellular location">
    <subcellularLocation>
        <location evidence="1">Cell membrane</location>
        <topology evidence="1">Multi-pass membrane protein</topology>
    </subcellularLocation>
</comment>
<evidence type="ECO:0000313" key="7">
    <source>
        <dbReference type="EMBL" id="XDQ76169.1"/>
    </source>
</evidence>
<feature type="transmembrane region" description="Helical" evidence="5">
    <location>
        <begin position="53"/>
        <end position="73"/>
    </location>
</feature>
<evidence type="ECO:0000256" key="3">
    <source>
        <dbReference type="ARBA" id="ARBA00022989"/>
    </source>
</evidence>
<keyword evidence="3 5" id="KW-1133">Transmembrane helix</keyword>
<organism evidence="7">
    <name type="scientific">Streptomyces sp. R44</name>
    <dbReference type="NCBI Taxonomy" id="3238633"/>
    <lineage>
        <taxon>Bacteria</taxon>
        <taxon>Bacillati</taxon>
        <taxon>Actinomycetota</taxon>
        <taxon>Actinomycetes</taxon>
        <taxon>Kitasatosporales</taxon>
        <taxon>Streptomycetaceae</taxon>
        <taxon>Streptomyces</taxon>
    </lineage>
</organism>
<evidence type="ECO:0000256" key="2">
    <source>
        <dbReference type="ARBA" id="ARBA00022692"/>
    </source>
</evidence>
<dbReference type="PANTHER" id="PTHR42910:SF1">
    <property type="entry name" value="MAJOR FACILITATOR SUPERFAMILY (MFS) PROFILE DOMAIN-CONTAINING PROTEIN"/>
    <property type="match status" value="1"/>
</dbReference>
<dbReference type="Gene3D" id="1.20.1250.20">
    <property type="entry name" value="MFS general substrate transporter like domains"/>
    <property type="match status" value="1"/>
</dbReference>
<reference evidence="7" key="1">
    <citation type="submission" date="2024-07" db="EMBL/GenBank/DDBJ databases">
        <authorList>
            <person name="Yu S.T."/>
        </authorList>
    </citation>
    <scope>NUCLEOTIDE SEQUENCE</scope>
    <source>
        <strain evidence="7">R44</strain>
    </source>
</reference>
<feature type="transmembrane region" description="Helical" evidence="5">
    <location>
        <begin position="281"/>
        <end position="303"/>
    </location>
</feature>
<dbReference type="InterPro" id="IPR011701">
    <property type="entry name" value="MFS"/>
</dbReference>
<gene>
    <name evidence="7" type="ORF">AB5J54_39175</name>
</gene>
<feature type="domain" description="Major facilitator superfamily (MFS) profile" evidence="6">
    <location>
        <begin position="16"/>
        <end position="397"/>
    </location>
</feature>
<dbReference type="SUPFAM" id="SSF103473">
    <property type="entry name" value="MFS general substrate transporter"/>
    <property type="match status" value="1"/>
</dbReference>
<feature type="transmembrane region" description="Helical" evidence="5">
    <location>
        <begin position="251"/>
        <end position="269"/>
    </location>
</feature>
<accession>A0AB39TA04</accession>
<dbReference type="EMBL" id="CP163444">
    <property type="protein sequence ID" value="XDQ76169.1"/>
    <property type="molecule type" value="Genomic_DNA"/>
</dbReference>
<keyword evidence="2 5" id="KW-0812">Transmembrane</keyword>
<dbReference type="Pfam" id="PF07690">
    <property type="entry name" value="MFS_1"/>
    <property type="match status" value="1"/>
</dbReference>
<feature type="transmembrane region" description="Helical" evidence="5">
    <location>
        <begin position="12"/>
        <end position="33"/>
    </location>
</feature>
<feature type="transmembrane region" description="Helical" evidence="5">
    <location>
        <begin position="309"/>
        <end position="334"/>
    </location>
</feature>
<feature type="transmembrane region" description="Helical" evidence="5">
    <location>
        <begin position="85"/>
        <end position="104"/>
    </location>
</feature>
<evidence type="ECO:0000256" key="4">
    <source>
        <dbReference type="ARBA" id="ARBA00023136"/>
    </source>
</evidence>
<dbReference type="PROSITE" id="PS50850">
    <property type="entry name" value="MFS"/>
    <property type="match status" value="1"/>
</dbReference>
<feature type="transmembrane region" description="Helical" evidence="5">
    <location>
        <begin position="373"/>
        <end position="392"/>
    </location>
</feature>